<keyword evidence="8" id="KW-1185">Reference proteome</keyword>
<evidence type="ECO:0000256" key="2">
    <source>
        <dbReference type="ARBA" id="ARBA00022517"/>
    </source>
</evidence>
<name>A0A2A9E2L0_9MICO</name>
<dbReference type="RefSeq" id="WP_098454347.1">
    <property type="nucleotide sequence ID" value="NZ_PDJG01000001.1"/>
</dbReference>
<keyword evidence="2 5" id="KW-0690">Ribosome biogenesis</keyword>
<gene>
    <name evidence="7" type="ORF">ATL42_0944</name>
</gene>
<dbReference type="SMART" id="SM00732">
    <property type="entry name" value="YqgFc"/>
    <property type="match status" value="1"/>
</dbReference>
<dbReference type="EMBL" id="PDJG01000001">
    <property type="protein sequence ID" value="PFG33084.1"/>
    <property type="molecule type" value="Genomic_DNA"/>
</dbReference>
<evidence type="ECO:0000256" key="5">
    <source>
        <dbReference type="HAMAP-Rule" id="MF_00651"/>
    </source>
</evidence>
<dbReference type="GO" id="GO:0000967">
    <property type="term" value="P:rRNA 5'-end processing"/>
    <property type="evidence" value="ECO:0007669"/>
    <property type="project" value="UniProtKB-UniRule"/>
</dbReference>
<dbReference type="GO" id="GO:0016788">
    <property type="term" value="F:hydrolase activity, acting on ester bonds"/>
    <property type="evidence" value="ECO:0007669"/>
    <property type="project" value="UniProtKB-UniRule"/>
</dbReference>
<dbReference type="NCBIfam" id="TIGR00250">
    <property type="entry name" value="RNAse_H_YqgF"/>
    <property type="match status" value="1"/>
</dbReference>
<evidence type="ECO:0000313" key="7">
    <source>
        <dbReference type="EMBL" id="PFG33084.1"/>
    </source>
</evidence>
<organism evidence="7 8">
    <name type="scientific">Sanguibacter antarcticus</name>
    <dbReference type="NCBI Taxonomy" id="372484"/>
    <lineage>
        <taxon>Bacteria</taxon>
        <taxon>Bacillati</taxon>
        <taxon>Actinomycetota</taxon>
        <taxon>Actinomycetes</taxon>
        <taxon>Micrococcales</taxon>
        <taxon>Sanguibacteraceae</taxon>
        <taxon>Sanguibacter</taxon>
    </lineage>
</organism>
<dbReference type="SUPFAM" id="SSF53098">
    <property type="entry name" value="Ribonuclease H-like"/>
    <property type="match status" value="1"/>
</dbReference>
<dbReference type="EC" id="3.1.-.-" evidence="5"/>
<accession>A0A2A9E2L0</accession>
<feature type="domain" description="YqgF/RNase H-like" evidence="6">
    <location>
        <begin position="6"/>
        <end position="114"/>
    </location>
</feature>
<comment type="subcellular location">
    <subcellularLocation>
        <location evidence="5">Cytoplasm</location>
    </subcellularLocation>
</comment>
<evidence type="ECO:0000259" key="6">
    <source>
        <dbReference type="SMART" id="SM00732"/>
    </source>
</evidence>
<keyword evidence="1 5" id="KW-0963">Cytoplasm</keyword>
<dbReference type="InterPro" id="IPR005227">
    <property type="entry name" value="YqgF"/>
</dbReference>
<comment type="similarity">
    <text evidence="5">Belongs to the YqgF HJR family.</text>
</comment>
<dbReference type="Pfam" id="PF03652">
    <property type="entry name" value="RuvX"/>
    <property type="match status" value="1"/>
</dbReference>
<dbReference type="InterPro" id="IPR037027">
    <property type="entry name" value="YqgF/RNaseH-like_dom_sf"/>
</dbReference>
<evidence type="ECO:0000256" key="1">
    <source>
        <dbReference type="ARBA" id="ARBA00022490"/>
    </source>
</evidence>
<evidence type="ECO:0000256" key="3">
    <source>
        <dbReference type="ARBA" id="ARBA00022722"/>
    </source>
</evidence>
<dbReference type="InterPro" id="IPR012337">
    <property type="entry name" value="RNaseH-like_sf"/>
</dbReference>
<dbReference type="Proteomes" id="UP000225548">
    <property type="component" value="Unassembled WGS sequence"/>
</dbReference>
<dbReference type="PANTHER" id="PTHR33317">
    <property type="entry name" value="POLYNUCLEOTIDYL TRANSFERASE, RIBONUCLEASE H-LIKE SUPERFAMILY PROTEIN"/>
    <property type="match status" value="1"/>
</dbReference>
<comment type="caution">
    <text evidence="7">The sequence shown here is derived from an EMBL/GenBank/DDBJ whole genome shotgun (WGS) entry which is preliminary data.</text>
</comment>
<dbReference type="GO" id="GO:0005829">
    <property type="term" value="C:cytosol"/>
    <property type="evidence" value="ECO:0007669"/>
    <property type="project" value="TreeGrafter"/>
</dbReference>
<dbReference type="PANTHER" id="PTHR33317:SF4">
    <property type="entry name" value="POLYNUCLEOTIDYL TRANSFERASE, RIBONUCLEASE H-LIKE SUPERFAMILY PROTEIN"/>
    <property type="match status" value="1"/>
</dbReference>
<reference evidence="7 8" key="1">
    <citation type="submission" date="2017-10" db="EMBL/GenBank/DDBJ databases">
        <title>Sequencing the genomes of 1000 actinobacteria strains.</title>
        <authorList>
            <person name="Klenk H.-P."/>
        </authorList>
    </citation>
    <scope>NUCLEOTIDE SEQUENCE [LARGE SCALE GENOMIC DNA]</scope>
    <source>
        <strain evidence="7 8">DSM 18966</strain>
    </source>
</reference>
<dbReference type="GO" id="GO:0004518">
    <property type="term" value="F:nuclease activity"/>
    <property type="evidence" value="ECO:0007669"/>
    <property type="project" value="UniProtKB-KW"/>
</dbReference>
<keyword evidence="3 5" id="KW-0540">Nuclease</keyword>
<dbReference type="OrthoDB" id="9790539at2"/>
<sequence>MSLERGARLCIDVGSVRVGVAVSDPDGLIATPVDTVARVMSVDDDGKVPPDVVRIAHEVDERGVKVVYVGLPRHLSGVEGASSVAARTYAGAIARAVDPVPVRLVDERMSTVSAHQALHASGRAGRKHRAVVDQAAAVVILQSALDGERHAAARVGELVE</sequence>
<evidence type="ECO:0000256" key="4">
    <source>
        <dbReference type="ARBA" id="ARBA00022801"/>
    </source>
</evidence>
<dbReference type="AlphaFoldDB" id="A0A2A9E2L0"/>
<dbReference type="Gene3D" id="3.30.420.140">
    <property type="entry name" value="YqgF/RNase H-like domain"/>
    <property type="match status" value="1"/>
</dbReference>
<comment type="function">
    <text evidence="5">Could be a nuclease involved in processing of the 5'-end of pre-16S rRNA.</text>
</comment>
<protein>
    <recommendedName>
        <fullName evidence="5">Putative pre-16S rRNA nuclease</fullName>
        <ecNumber evidence="5">3.1.-.-</ecNumber>
    </recommendedName>
</protein>
<evidence type="ECO:0000313" key="8">
    <source>
        <dbReference type="Proteomes" id="UP000225548"/>
    </source>
</evidence>
<keyword evidence="4 5" id="KW-0378">Hydrolase</keyword>
<dbReference type="CDD" id="cd16964">
    <property type="entry name" value="YqgF"/>
    <property type="match status" value="1"/>
</dbReference>
<dbReference type="InterPro" id="IPR006641">
    <property type="entry name" value="YqgF/RNaseH-like_dom"/>
</dbReference>
<proteinExistence type="inferred from homology"/>
<dbReference type="HAMAP" id="MF_00651">
    <property type="entry name" value="Nuclease_YqgF"/>
    <property type="match status" value="1"/>
</dbReference>